<dbReference type="PROSITE" id="PS51068">
    <property type="entry name" value="FPG_CAT"/>
    <property type="match status" value="1"/>
</dbReference>
<evidence type="ECO:0000259" key="5">
    <source>
        <dbReference type="PROSITE" id="PS50837"/>
    </source>
</evidence>
<dbReference type="Pfam" id="PF24883">
    <property type="entry name" value="NPHP3_N"/>
    <property type="match status" value="1"/>
</dbReference>
<evidence type="ECO:0000259" key="6">
    <source>
        <dbReference type="PROSITE" id="PS51068"/>
    </source>
</evidence>
<dbReference type="PROSITE" id="PS50837">
    <property type="entry name" value="NACHT"/>
    <property type="match status" value="1"/>
</dbReference>
<feature type="repeat" description="WD" evidence="4">
    <location>
        <begin position="1184"/>
        <end position="1225"/>
    </location>
</feature>
<comment type="caution">
    <text evidence="7">The sequence shown here is derived from an EMBL/GenBank/DDBJ whole genome shotgun (WGS) entry which is preliminary data.</text>
</comment>
<sequence>MPSLVLTTNVKVADPKAFALEFSKAGAKILGKPEAYISVSYHYEEILTFNGTFDPALLLNIISLDNISPEKNEVYSKALFEFFEKHLGVSSDRGYITFIDPGRAFLGLAMRKAAHNLSVSFKKRLGRSPDPSPRIGTPDCSQDVITQSSIQLCSPIVMKPDGSRILIKMNNAVQGAMDAMSQMNSTPGAIGGLTSAVDGTSPVVGGVTTAINTWEPLLDKLKVFTSLVDEVAEVHPYAKIAWSVLSGAYKIVLAQKDRDENIETLLKTMNDMYEFVNSNEVRSLSRIQAHKQVLARMAQQTTDCGYYICSYAREKNFWFRAGKHILSGVDATIKQYQDTFGQLMAEFRGQAVVQTEVTVLRILGDIESLATDADLNDMPYAYGARFNREKECLAGTREEILDEITEWINSAEDTRRVFLLTGAAGTGKSAIAHTIASRFHELRRLGSSFCFDRTYQAERRPDNLFSTVARDLASRDLHFKRALWQVVHDDKSLRTTRDVTTQLENFILRPAAQLAMAGPLVIVIDALDESGDHSSLRVLFSLLTRKMAELPSNFRILLTSRPLIDIEDLSFGNDSIVLKRMETISHSSTNHDILLYIRAQLTDIDRRLNFFDDAKCRLLAHKSEGLFQWAFTACEAIKGQGKGGSSPIERFKRLASATPRRSGMAPLDHLYSEILSQLFDVDDVVVMARFESVMGQVMTAFEPLSIDTLNALRQDRTPVIDEDDDLGDVDEVTIIVQFMGPLLSGVAQRSIPIRPLHSSFRDFLADASRSGPFFVNRSGHHLHLALNSFHVMKRGLQFNICHLESSYLFNRDVSDLVQRVRQCISVHLSYSCRFWANHLRATFFDSRLLGEIQDFLRVRFLFWLEALSLIRAVNLSWRALTCVTEWIRNLSNTHENLDFRDITNFVTDAQSFVRGFGSIISQSTPHLYLSALPFAPENSIISRHYLPGFSHMLSVCNGRTTDWPAIQNILKGHTWGVSSVAFSPDGKQIVSGSEDSTIRIWDAETGEAIRILEQHTGPVSSVIFSPDGKRILSGSYDSTIRVWDAETGDAMYASLQGHRLPVSCVAISPDGKRIASGSHDETIIVWNADTGEAVRAPLKGHTGLVASIAFSPNGKHIASCSYDSTVLLWDAYTGGIVHGPLKGHTLPVSSVAFSPDGRYIASGSHDETIRIWNAETGEAMRLPLKGHTRPISSVAFSADGKHIVSGSQDDTIRIWNAETGASVGAPLEGHGYSVLSVAYSPDSKRIASGSDDKTIRIWDAEKGGQAVPESTQVRSRSIYSVKFSADDKNIVLDAMDFTTYIWNAETGQTIRIVLGSSGPDPSPTMNSWNGESGPGAPSFVLRMNSRDGKRSVGVSDTDKRDMTLVNHRKRDMELNFVDLSSQEFITLKGHTGAVLSFGFSHDDKRIVSAAQDATVRVWDIEVVKTVREKAVGSQHAASSARIIAMAPIAFSSNPAHALTNADALFHQTDFEGDCDYRDVLRMDDGWIVGPQSRLLLWIPYEHRSRLWWPRYKLVIGIDLIQLDLSRFPHGSSWYHCRS</sequence>
<keyword evidence="8" id="KW-1185">Reference proteome</keyword>
<dbReference type="Gene3D" id="2.130.10.10">
    <property type="entry name" value="YVTN repeat-like/Quinoprotein amine dehydrogenase"/>
    <property type="match status" value="5"/>
</dbReference>
<dbReference type="PANTHER" id="PTHR44129">
    <property type="entry name" value="WD REPEAT-CONTAINING PROTEIN POP1"/>
    <property type="match status" value="1"/>
</dbReference>
<evidence type="ECO:0000256" key="1">
    <source>
        <dbReference type="ARBA" id="ARBA00005851"/>
    </source>
</evidence>
<keyword evidence="3" id="KW-0677">Repeat</keyword>
<dbReference type="PRINTS" id="PR00320">
    <property type="entry name" value="GPROTEINBRPT"/>
</dbReference>
<dbReference type="PROSITE" id="PS00678">
    <property type="entry name" value="WD_REPEATS_1"/>
    <property type="match status" value="7"/>
</dbReference>
<feature type="repeat" description="WD" evidence="4">
    <location>
        <begin position="1012"/>
        <end position="1053"/>
    </location>
</feature>
<dbReference type="EMBL" id="SGPL01000008">
    <property type="protein sequence ID" value="THH21102.1"/>
    <property type="molecule type" value="Genomic_DNA"/>
</dbReference>
<dbReference type="Pfam" id="PF00400">
    <property type="entry name" value="WD40"/>
    <property type="match status" value="4"/>
</dbReference>
<feature type="repeat" description="WD" evidence="4">
    <location>
        <begin position="1387"/>
        <end position="1428"/>
    </location>
</feature>
<dbReference type="Pfam" id="PF23414">
    <property type="entry name" value="Beta-prop_EML_2"/>
    <property type="match status" value="1"/>
</dbReference>
<feature type="repeat" description="WD" evidence="4">
    <location>
        <begin position="1227"/>
        <end position="1268"/>
    </location>
</feature>
<dbReference type="InterPro" id="IPR014347">
    <property type="entry name" value="Tautomerase/MIF_sf"/>
</dbReference>
<dbReference type="InterPro" id="IPR020472">
    <property type="entry name" value="WD40_PAC1"/>
</dbReference>
<dbReference type="CDD" id="cd00200">
    <property type="entry name" value="WD40"/>
    <property type="match status" value="1"/>
</dbReference>
<reference evidence="7 8" key="1">
    <citation type="submission" date="2019-02" db="EMBL/GenBank/DDBJ databases">
        <title>Genome sequencing of the rare red list fungi Bondarzewia mesenterica.</title>
        <authorList>
            <person name="Buettner E."/>
            <person name="Kellner H."/>
        </authorList>
    </citation>
    <scope>NUCLEOTIDE SEQUENCE [LARGE SCALE GENOMIC DNA]</scope>
    <source>
        <strain evidence="7 8">DSM 108281</strain>
    </source>
</reference>
<evidence type="ECO:0008006" key="9">
    <source>
        <dbReference type="Google" id="ProtNLM"/>
    </source>
</evidence>
<feature type="repeat" description="WD" evidence="4">
    <location>
        <begin position="1098"/>
        <end position="1139"/>
    </location>
</feature>
<dbReference type="PROSITE" id="PS50082">
    <property type="entry name" value="WD_REPEATS_2"/>
    <property type="match status" value="9"/>
</dbReference>
<dbReference type="Gene3D" id="3.30.429.10">
    <property type="entry name" value="Macrophage Migration Inhibitory Factor"/>
    <property type="match status" value="1"/>
</dbReference>
<dbReference type="InterPro" id="IPR056884">
    <property type="entry name" value="NPHP3-like_N"/>
</dbReference>
<feature type="repeat" description="WD" evidence="4">
    <location>
        <begin position="1271"/>
        <end position="1312"/>
    </location>
</feature>
<organism evidence="7 8">
    <name type="scientific">Bondarzewia mesenterica</name>
    <dbReference type="NCBI Taxonomy" id="1095465"/>
    <lineage>
        <taxon>Eukaryota</taxon>
        <taxon>Fungi</taxon>
        <taxon>Dikarya</taxon>
        <taxon>Basidiomycota</taxon>
        <taxon>Agaricomycotina</taxon>
        <taxon>Agaricomycetes</taxon>
        <taxon>Russulales</taxon>
        <taxon>Bondarzewiaceae</taxon>
        <taxon>Bondarzewia</taxon>
    </lineage>
</organism>
<dbReference type="OrthoDB" id="163438at2759"/>
<feature type="domain" description="NACHT" evidence="5">
    <location>
        <begin position="416"/>
        <end position="562"/>
    </location>
</feature>
<protein>
    <recommendedName>
        <fullName evidence="9">AAA+ ATPase domain-containing protein</fullName>
    </recommendedName>
</protein>
<evidence type="ECO:0000313" key="8">
    <source>
        <dbReference type="Proteomes" id="UP000310158"/>
    </source>
</evidence>
<dbReference type="InterPro" id="IPR036322">
    <property type="entry name" value="WD40_repeat_dom_sf"/>
</dbReference>
<dbReference type="GO" id="GO:0019104">
    <property type="term" value="F:DNA N-glycosylase activity"/>
    <property type="evidence" value="ECO:0007669"/>
    <property type="project" value="InterPro"/>
</dbReference>
<dbReference type="InterPro" id="IPR001398">
    <property type="entry name" value="Macrophage_inhib_fac"/>
</dbReference>
<feature type="repeat" description="WD" evidence="4">
    <location>
        <begin position="970"/>
        <end position="1011"/>
    </location>
</feature>
<feature type="repeat" description="WD" evidence="4">
    <location>
        <begin position="1141"/>
        <end position="1182"/>
    </location>
</feature>
<dbReference type="SUPFAM" id="SSF50978">
    <property type="entry name" value="WD40 repeat-like"/>
    <property type="match status" value="2"/>
</dbReference>
<gene>
    <name evidence="7" type="ORF">EW146_g406</name>
</gene>
<dbReference type="InterPro" id="IPR015943">
    <property type="entry name" value="WD40/YVTN_repeat-like_dom_sf"/>
</dbReference>
<evidence type="ECO:0000313" key="7">
    <source>
        <dbReference type="EMBL" id="THH21102.1"/>
    </source>
</evidence>
<name>A0A4S4M744_9AGAM</name>
<dbReference type="InterPro" id="IPR019775">
    <property type="entry name" value="WD40_repeat_CS"/>
</dbReference>
<proteinExistence type="inferred from homology"/>
<dbReference type="InterPro" id="IPR027417">
    <property type="entry name" value="P-loop_NTPase"/>
</dbReference>
<accession>A0A4S4M744</accession>
<keyword evidence="2 4" id="KW-0853">WD repeat</keyword>
<feature type="domain" description="Formamidopyrimidine-DNA glycosylase catalytic" evidence="6">
    <location>
        <begin position="727"/>
        <end position="850"/>
    </location>
</feature>
<dbReference type="InterPro" id="IPR055442">
    <property type="entry name" value="Beta-prop_EML-like_2nd"/>
</dbReference>
<dbReference type="GO" id="GO:0003906">
    <property type="term" value="F:DNA-(apurinic or apyrimidinic site) endonuclease activity"/>
    <property type="evidence" value="ECO:0007669"/>
    <property type="project" value="InterPro"/>
</dbReference>
<evidence type="ECO:0000256" key="3">
    <source>
        <dbReference type="ARBA" id="ARBA00022737"/>
    </source>
</evidence>
<dbReference type="InterPro" id="IPR012319">
    <property type="entry name" value="FPG_cat"/>
</dbReference>
<dbReference type="Gene3D" id="3.40.50.300">
    <property type="entry name" value="P-loop containing nucleotide triphosphate hydrolases"/>
    <property type="match status" value="1"/>
</dbReference>
<dbReference type="GO" id="GO:0006284">
    <property type="term" value="P:base-excision repair"/>
    <property type="evidence" value="ECO:0007669"/>
    <property type="project" value="InterPro"/>
</dbReference>
<evidence type="ECO:0000256" key="4">
    <source>
        <dbReference type="PROSITE-ProRule" id="PRU00221"/>
    </source>
</evidence>
<dbReference type="SUPFAM" id="SSF52540">
    <property type="entry name" value="P-loop containing nucleoside triphosphate hydrolases"/>
    <property type="match status" value="1"/>
</dbReference>
<evidence type="ECO:0000256" key="2">
    <source>
        <dbReference type="ARBA" id="ARBA00022574"/>
    </source>
</evidence>
<dbReference type="SUPFAM" id="SSF55331">
    <property type="entry name" value="Tautomerase/MIF"/>
    <property type="match status" value="1"/>
</dbReference>
<dbReference type="GO" id="GO:0008270">
    <property type="term" value="F:zinc ion binding"/>
    <property type="evidence" value="ECO:0007669"/>
    <property type="project" value="InterPro"/>
</dbReference>
<comment type="similarity">
    <text evidence="1">Belongs to the MIF family.</text>
</comment>
<dbReference type="InterPro" id="IPR050349">
    <property type="entry name" value="WD_LIS1/nudF_dynein_reg"/>
</dbReference>
<dbReference type="Proteomes" id="UP000310158">
    <property type="component" value="Unassembled WGS sequence"/>
</dbReference>
<dbReference type="InterPro" id="IPR001680">
    <property type="entry name" value="WD40_rpt"/>
</dbReference>
<dbReference type="Pfam" id="PF01187">
    <property type="entry name" value="MIF"/>
    <property type="match status" value="1"/>
</dbReference>
<feature type="repeat" description="WD" evidence="4">
    <location>
        <begin position="1055"/>
        <end position="1096"/>
    </location>
</feature>
<dbReference type="InterPro" id="IPR007111">
    <property type="entry name" value="NACHT_NTPase"/>
</dbReference>
<dbReference type="PROSITE" id="PS50294">
    <property type="entry name" value="WD_REPEATS_REGION"/>
    <property type="match status" value="8"/>
</dbReference>
<dbReference type="SMART" id="SM00320">
    <property type="entry name" value="WD40"/>
    <property type="match status" value="9"/>
</dbReference>